<dbReference type="PANTHER" id="PTHR43579">
    <property type="match status" value="1"/>
</dbReference>
<gene>
    <name evidence="11" type="ORF">G5C60_25660</name>
</gene>
<evidence type="ECO:0000259" key="9">
    <source>
        <dbReference type="Pfam" id="PF01447"/>
    </source>
</evidence>
<keyword evidence="8" id="KW-0964">Secreted</keyword>
<organism evidence="11 12">
    <name type="scientific">Streptomyces scabichelini</name>
    <dbReference type="NCBI Taxonomy" id="2711217"/>
    <lineage>
        <taxon>Bacteria</taxon>
        <taxon>Bacillati</taxon>
        <taxon>Actinomycetota</taxon>
        <taxon>Actinomycetes</taxon>
        <taxon>Kitasatosporales</taxon>
        <taxon>Streptomycetaceae</taxon>
        <taxon>Streptomyces</taxon>
    </lineage>
</organism>
<evidence type="ECO:0000256" key="4">
    <source>
        <dbReference type="ARBA" id="ARBA00022801"/>
    </source>
</evidence>
<accession>A0A6G4V9U7</accession>
<dbReference type="Pfam" id="PF02868">
    <property type="entry name" value="Peptidase_M4_C"/>
    <property type="match status" value="1"/>
</dbReference>
<reference evidence="11 12" key="1">
    <citation type="submission" date="2020-02" db="EMBL/GenBank/DDBJ databases">
        <title>Whole-genome analyses of novel actinobacteria.</title>
        <authorList>
            <person name="Sahin N."/>
            <person name="Gencbay T."/>
        </authorList>
    </citation>
    <scope>NUCLEOTIDE SEQUENCE [LARGE SCALE GENOMIC DNA]</scope>
    <source>
        <strain evidence="11 12">HC44</strain>
    </source>
</reference>
<dbReference type="GO" id="GO:0004222">
    <property type="term" value="F:metalloendopeptidase activity"/>
    <property type="evidence" value="ECO:0007669"/>
    <property type="project" value="UniProtKB-UniRule"/>
</dbReference>
<dbReference type="EC" id="3.4.24.-" evidence="8"/>
<evidence type="ECO:0000256" key="6">
    <source>
        <dbReference type="ARBA" id="ARBA00023049"/>
    </source>
</evidence>
<comment type="function">
    <text evidence="8">Extracellular zinc metalloprotease.</text>
</comment>
<evidence type="ECO:0000259" key="10">
    <source>
        <dbReference type="Pfam" id="PF02868"/>
    </source>
</evidence>
<dbReference type="Pfam" id="PF01447">
    <property type="entry name" value="Peptidase_M4"/>
    <property type="match status" value="1"/>
</dbReference>
<keyword evidence="5 8" id="KW-0862">Zinc</keyword>
<evidence type="ECO:0000313" key="11">
    <source>
        <dbReference type="EMBL" id="NGO10892.1"/>
    </source>
</evidence>
<evidence type="ECO:0000256" key="1">
    <source>
        <dbReference type="ARBA" id="ARBA00009388"/>
    </source>
</evidence>
<evidence type="ECO:0000256" key="2">
    <source>
        <dbReference type="ARBA" id="ARBA00022670"/>
    </source>
</evidence>
<dbReference type="InterPro" id="IPR013856">
    <property type="entry name" value="Peptidase_M4_domain"/>
</dbReference>
<name>A0A6G4V9U7_9ACTN</name>
<dbReference type="InterPro" id="IPR001570">
    <property type="entry name" value="Peptidase_M4_C_domain"/>
</dbReference>
<evidence type="ECO:0000256" key="8">
    <source>
        <dbReference type="RuleBase" id="RU366073"/>
    </source>
</evidence>
<protein>
    <recommendedName>
        <fullName evidence="8">Neutral metalloproteinase</fullName>
        <ecNumber evidence="8">3.4.24.-</ecNumber>
    </recommendedName>
</protein>
<keyword evidence="6 8" id="KW-0482">Metalloprotease</keyword>
<dbReference type="GO" id="GO:0006508">
    <property type="term" value="P:proteolysis"/>
    <property type="evidence" value="ECO:0007669"/>
    <property type="project" value="UniProtKB-KW"/>
</dbReference>
<keyword evidence="3" id="KW-0479">Metal-binding</keyword>
<dbReference type="GO" id="GO:0005576">
    <property type="term" value="C:extracellular region"/>
    <property type="evidence" value="ECO:0007669"/>
    <property type="project" value="UniProtKB-SubCell"/>
</dbReference>
<comment type="cofactor">
    <cofactor evidence="8">
        <name>Zn(2+)</name>
        <dbReference type="ChEBI" id="CHEBI:29105"/>
    </cofactor>
</comment>
<comment type="subcellular location">
    <subcellularLocation>
        <location evidence="8">Secreted</location>
    </subcellularLocation>
</comment>
<proteinExistence type="inferred from homology"/>
<sequence length="378" mass="40699">MTSEIRSHAHRARAATPCAIVPPHLLDRLTRAADPSVYAPARRTLVLDAAPRAKRQMTARIGQMTARIDRPWWSASPAIPHRTICDAQNLVYLPGARARGEGGPPVPDSSVNNAYDGLGATFDFYLKALNRSSLDGNGLPLLASVHFDQNYDNAFWDGEQMVFGDGDGITFGDFTQSLDVIGHELTHGVTQYTANLEYVGQSGALNEHLSDVFGSLVEQYTKGQTTAQANWLIGEELLLPGVAGVALRSMKAPGTAYNDPVLGQDPQPAHMRDYVYTFFDHGGVHINSGIPNHAFYLAATQLGGYAWDHVGRIWYDVLTGGGLPPNAGFVSFAELTTNAAGAYGPHAQEAVLRAWAEVGVGQYSQALSRVLVGSSNRV</sequence>
<dbReference type="EMBL" id="JAAKZY010000086">
    <property type="protein sequence ID" value="NGO10892.1"/>
    <property type="molecule type" value="Genomic_DNA"/>
</dbReference>
<dbReference type="InterPro" id="IPR023612">
    <property type="entry name" value="Peptidase_M4"/>
</dbReference>
<dbReference type="SUPFAM" id="SSF55486">
    <property type="entry name" value="Metalloproteases ('zincins'), catalytic domain"/>
    <property type="match status" value="1"/>
</dbReference>
<keyword evidence="2 8" id="KW-0645">Protease</keyword>
<feature type="domain" description="Peptidase M4" evidence="9">
    <location>
        <begin position="113"/>
        <end position="191"/>
    </location>
</feature>
<comment type="caution">
    <text evidence="11">The sequence shown here is derived from an EMBL/GenBank/DDBJ whole genome shotgun (WGS) entry which is preliminary data.</text>
</comment>
<comment type="similarity">
    <text evidence="1 8">Belongs to the peptidase M4 family.</text>
</comment>
<keyword evidence="12" id="KW-1185">Reference proteome</keyword>
<evidence type="ECO:0000256" key="7">
    <source>
        <dbReference type="PIRSR" id="PIRSR623612-1"/>
    </source>
</evidence>
<keyword evidence="4 8" id="KW-0378">Hydrolase</keyword>
<dbReference type="RefSeq" id="WP_165263270.1">
    <property type="nucleotide sequence ID" value="NZ_JAAKZY010000086.1"/>
</dbReference>
<dbReference type="Gene3D" id="1.10.390.10">
    <property type="entry name" value="Neutral Protease Domain 2"/>
    <property type="match status" value="1"/>
</dbReference>
<evidence type="ECO:0000256" key="5">
    <source>
        <dbReference type="ARBA" id="ARBA00022833"/>
    </source>
</evidence>
<feature type="domain" description="Peptidase M4 C-terminal" evidence="10">
    <location>
        <begin position="194"/>
        <end position="360"/>
    </location>
</feature>
<dbReference type="CDD" id="cd09597">
    <property type="entry name" value="M4_TLP"/>
    <property type="match status" value="1"/>
</dbReference>
<dbReference type="Gene3D" id="3.10.170.10">
    <property type="match status" value="1"/>
</dbReference>
<dbReference type="AlphaFoldDB" id="A0A6G4V9U7"/>
<dbReference type="InterPro" id="IPR027268">
    <property type="entry name" value="Peptidase_M4/M1_CTD_sf"/>
</dbReference>
<dbReference type="InterPro" id="IPR052759">
    <property type="entry name" value="Metalloprotease_M4"/>
</dbReference>
<evidence type="ECO:0000256" key="3">
    <source>
        <dbReference type="ARBA" id="ARBA00022723"/>
    </source>
</evidence>
<dbReference type="PANTHER" id="PTHR43579:SF1">
    <property type="entry name" value="NEUTRAL METALLOPROTEINASE"/>
    <property type="match status" value="1"/>
</dbReference>
<dbReference type="Proteomes" id="UP000472335">
    <property type="component" value="Unassembled WGS sequence"/>
</dbReference>
<dbReference type="GO" id="GO:0046872">
    <property type="term" value="F:metal ion binding"/>
    <property type="evidence" value="ECO:0007669"/>
    <property type="project" value="UniProtKB-UniRule"/>
</dbReference>
<evidence type="ECO:0000313" key="12">
    <source>
        <dbReference type="Proteomes" id="UP000472335"/>
    </source>
</evidence>
<feature type="active site" evidence="7">
    <location>
        <position position="184"/>
    </location>
</feature>
<dbReference type="PRINTS" id="PR00730">
    <property type="entry name" value="THERMOLYSIN"/>
</dbReference>
<feature type="active site" description="Proton donor" evidence="7">
    <location>
        <position position="285"/>
    </location>
</feature>